<feature type="region of interest" description="Disordered" evidence="1">
    <location>
        <begin position="1"/>
        <end position="24"/>
    </location>
</feature>
<reference evidence="4" key="1">
    <citation type="submission" date="2017-11" db="EMBL/GenBank/DDBJ databases">
        <authorList>
            <person name="Watanabe M."/>
            <person name="Kojima H."/>
        </authorList>
    </citation>
    <scope>NUCLEOTIDE SEQUENCE [LARGE SCALE GENOMIC DNA]</scope>
    <source>
        <strain evidence="4">Tokyo 01</strain>
    </source>
</reference>
<dbReference type="EMBL" id="BEXT01000001">
    <property type="protein sequence ID" value="GBC61234.1"/>
    <property type="molecule type" value="Genomic_DNA"/>
</dbReference>
<keyword evidence="4" id="KW-1185">Reference proteome</keyword>
<name>A0A401FWB6_9BACT</name>
<protein>
    <submittedName>
        <fullName evidence="3">DUF4178 domain-containing protein</fullName>
    </submittedName>
</protein>
<organism evidence="3 4">
    <name type="scientific">Desulfonema ishimotonii</name>
    <dbReference type="NCBI Taxonomy" id="45657"/>
    <lineage>
        <taxon>Bacteria</taxon>
        <taxon>Pseudomonadati</taxon>
        <taxon>Thermodesulfobacteriota</taxon>
        <taxon>Desulfobacteria</taxon>
        <taxon>Desulfobacterales</taxon>
        <taxon>Desulfococcaceae</taxon>
        <taxon>Desulfonema</taxon>
    </lineage>
</organism>
<reference evidence="4" key="2">
    <citation type="submission" date="2019-01" db="EMBL/GenBank/DDBJ databases">
        <title>Genome sequence of Desulfonema ishimotonii strain Tokyo 01.</title>
        <authorList>
            <person name="Fukui M."/>
        </authorList>
    </citation>
    <scope>NUCLEOTIDE SEQUENCE [LARGE SCALE GENOMIC DNA]</scope>
    <source>
        <strain evidence="4">Tokyo 01</strain>
    </source>
</reference>
<dbReference type="OrthoDB" id="5502786at2"/>
<proteinExistence type="predicted"/>
<accession>A0A401FWB6</accession>
<dbReference type="Pfam" id="PF13785">
    <property type="entry name" value="DUF4178"/>
    <property type="match status" value="1"/>
</dbReference>
<comment type="caution">
    <text evidence="3">The sequence shown here is derived from an EMBL/GenBank/DDBJ whole genome shotgun (WGS) entry which is preliminary data.</text>
</comment>
<dbReference type="InterPro" id="IPR025235">
    <property type="entry name" value="DUF4178"/>
</dbReference>
<evidence type="ECO:0000256" key="1">
    <source>
        <dbReference type="SAM" id="MobiDB-lite"/>
    </source>
</evidence>
<gene>
    <name evidence="3" type="ORF">DENIS_2194</name>
</gene>
<sequence>MGWKDLLGFGRKENPADKGPDPLHDLTLSGLQAGDMVDFDLKTWQVQARHRYDWGGGDISFEWQLKSHDDVIYLQKDADDEAEWSISRPIAFGRLGPEIRDYLSEHDDPPEEIVFDGVTYCIEEMAGGHFYKDDRGPGKEFLSWSYADDSGEKYLSIEQWGETEFEAAVGGPAEEYQFTNILPGSH</sequence>
<dbReference type="AlphaFoldDB" id="A0A401FWB6"/>
<dbReference type="RefSeq" id="WP_124328547.1">
    <property type="nucleotide sequence ID" value="NZ_BEXT01000001.1"/>
</dbReference>
<evidence type="ECO:0000313" key="4">
    <source>
        <dbReference type="Proteomes" id="UP000288096"/>
    </source>
</evidence>
<dbReference type="Proteomes" id="UP000288096">
    <property type="component" value="Unassembled WGS sequence"/>
</dbReference>
<feature type="domain" description="DUF4178" evidence="2">
    <location>
        <begin position="32"/>
        <end position="172"/>
    </location>
</feature>
<evidence type="ECO:0000313" key="3">
    <source>
        <dbReference type="EMBL" id="GBC61234.1"/>
    </source>
</evidence>
<feature type="compositionally biased region" description="Basic and acidic residues" evidence="1">
    <location>
        <begin position="10"/>
        <end position="24"/>
    </location>
</feature>
<evidence type="ECO:0000259" key="2">
    <source>
        <dbReference type="Pfam" id="PF13785"/>
    </source>
</evidence>